<proteinExistence type="predicted"/>
<sequence>MHVEMFHIRDKADAILARQRGREIAQQIGFSLVDQTVIAYTISELALKLISYSEKGHMMIRPLSLSKGEPASGIEVRLFDHFKGPSRIHLQWMEKMTDNMELSHDHTRGTMITFHKWVHAPLRLDPPICAAGEE</sequence>
<gene>
    <name evidence="1" type="ORF">I8J29_10470</name>
</gene>
<dbReference type="Proteomes" id="UP000670947">
    <property type="component" value="Unassembled WGS sequence"/>
</dbReference>
<organism evidence="1 2">
    <name type="scientific">Paenibacillus artemisiicola</name>
    <dbReference type="NCBI Taxonomy" id="1172618"/>
    <lineage>
        <taxon>Bacteria</taxon>
        <taxon>Bacillati</taxon>
        <taxon>Bacillota</taxon>
        <taxon>Bacilli</taxon>
        <taxon>Bacillales</taxon>
        <taxon>Paenibacillaceae</taxon>
        <taxon>Paenibacillus</taxon>
    </lineage>
</organism>
<name>A0ABS3W8N2_9BACL</name>
<dbReference type="EMBL" id="JAGGDJ010000005">
    <property type="protein sequence ID" value="MBO7744623.1"/>
    <property type="molecule type" value="Genomic_DNA"/>
</dbReference>
<comment type="caution">
    <text evidence="1">The sequence shown here is derived from an EMBL/GenBank/DDBJ whole genome shotgun (WGS) entry which is preliminary data.</text>
</comment>
<accession>A0ABS3W8N2</accession>
<protein>
    <recommendedName>
        <fullName evidence="3">Serine/threonine-protein kinase RsbT</fullName>
    </recommendedName>
</protein>
<reference evidence="1 2" key="1">
    <citation type="submission" date="2021-03" db="EMBL/GenBank/DDBJ databases">
        <title>Paenibacillus artemisicola MWE-103 whole genome sequence.</title>
        <authorList>
            <person name="Ham Y.J."/>
        </authorList>
    </citation>
    <scope>NUCLEOTIDE SEQUENCE [LARGE SCALE GENOMIC DNA]</scope>
    <source>
        <strain evidence="1 2">MWE-103</strain>
    </source>
</reference>
<keyword evidence="2" id="KW-1185">Reference proteome</keyword>
<evidence type="ECO:0000313" key="1">
    <source>
        <dbReference type="EMBL" id="MBO7744623.1"/>
    </source>
</evidence>
<dbReference type="RefSeq" id="WP_208847568.1">
    <property type="nucleotide sequence ID" value="NZ_JAGGDJ010000005.1"/>
</dbReference>
<evidence type="ECO:0008006" key="3">
    <source>
        <dbReference type="Google" id="ProtNLM"/>
    </source>
</evidence>
<evidence type="ECO:0000313" key="2">
    <source>
        <dbReference type="Proteomes" id="UP000670947"/>
    </source>
</evidence>